<organism evidence="2">
    <name type="scientific">Candidatus Thiocaldithrix dubininis</name>
    <dbReference type="NCBI Taxonomy" id="3080823"/>
    <lineage>
        <taxon>Bacteria</taxon>
        <taxon>Pseudomonadati</taxon>
        <taxon>Pseudomonadota</taxon>
        <taxon>Gammaproteobacteria</taxon>
        <taxon>Thiotrichales</taxon>
        <taxon>Thiotrichaceae</taxon>
        <taxon>Candidatus Thiocaldithrix</taxon>
    </lineage>
</organism>
<evidence type="ECO:0008006" key="3">
    <source>
        <dbReference type="Google" id="ProtNLM"/>
    </source>
</evidence>
<reference evidence="2" key="2">
    <citation type="submission" date="2023-04" db="EMBL/GenBank/DDBJ databases">
        <authorList>
            <person name="Beletskiy A.V."/>
            <person name="Mardanov A.V."/>
            <person name="Ravin N.V."/>
        </authorList>
    </citation>
    <scope>NUCLEOTIDE SEQUENCE</scope>
    <source>
        <strain evidence="2">GKL-01</strain>
    </source>
</reference>
<dbReference type="KEGG" id="tdu:QJT80_11765"/>
<dbReference type="AlphaFoldDB" id="A0AA95H3E5"/>
<sequence>MQLKWSVMLCAGMLGVVALNAQADNQVYQGKWLGKNAGASLQLDKSGAQFTVNGQTFKDSTPEFFISKLNNQTFLYVNATDANDKQREHRLYLLCDTDPNTARQQQIVKHNLMGYYDIASINQNQTADLQSTTIQFSQESQPAVAMQTAAVSTALR</sequence>
<evidence type="ECO:0000313" key="2">
    <source>
        <dbReference type="EMBL" id="WGZ90171.1"/>
    </source>
</evidence>
<feature type="chain" id="PRO_5041638108" description="TIGR03067 domain-containing protein" evidence="1">
    <location>
        <begin position="24"/>
        <end position="156"/>
    </location>
</feature>
<proteinExistence type="predicted"/>
<protein>
    <recommendedName>
        <fullName evidence="3">TIGR03067 domain-containing protein</fullName>
    </recommendedName>
</protein>
<dbReference type="Proteomes" id="UP001300672">
    <property type="component" value="Chromosome"/>
</dbReference>
<evidence type="ECO:0000256" key="1">
    <source>
        <dbReference type="SAM" id="SignalP"/>
    </source>
</evidence>
<feature type="signal peptide" evidence="1">
    <location>
        <begin position="1"/>
        <end position="23"/>
    </location>
</feature>
<dbReference type="EMBL" id="CP124755">
    <property type="protein sequence ID" value="WGZ90171.1"/>
    <property type="molecule type" value="Genomic_DNA"/>
</dbReference>
<keyword evidence="1" id="KW-0732">Signal</keyword>
<gene>
    <name evidence="2" type="ORF">QJT80_11765</name>
</gene>
<accession>A0AA95H3E5</accession>
<name>A0AA95H3E5_9GAMM</name>
<reference evidence="2" key="1">
    <citation type="journal article" date="2023" name="Int. J. Mol. Sci.">
        <title>Metagenomics Revealed a New Genus 'Candidatus Thiocaldithrix dubininis' gen. nov., sp. nov. and a New Species 'Candidatus Thiothrix putei' sp. nov. in the Family Thiotrichaceae, Some Members of Which Have Traits of Both Na+- and H+-Motive Energetics.</title>
        <authorList>
            <person name="Ravin N.V."/>
            <person name="Muntyan M.S."/>
            <person name="Smolyakov D.D."/>
            <person name="Rudenko T.S."/>
            <person name="Beletsky A.V."/>
            <person name="Mardanov A.V."/>
            <person name="Grabovich M.Y."/>
        </authorList>
    </citation>
    <scope>NUCLEOTIDE SEQUENCE</scope>
    <source>
        <strain evidence="2">GKL-01</strain>
    </source>
</reference>